<evidence type="ECO:0000313" key="2">
    <source>
        <dbReference type="EMBL" id="GEU57712.1"/>
    </source>
</evidence>
<feature type="region of interest" description="Disordered" evidence="1">
    <location>
        <begin position="1077"/>
        <end position="1131"/>
    </location>
</feature>
<sequence>MDSMISLGQKNTLAEYMILSGANNRPPMLDMNLYDSWKSRMKLYMENKEHERTILESVENGPLIWPTIDENGVTRTKKYAELVAKDLWERVRLLMQGTSLTKQERECKLHDVFDKFTLSSKWSKFVTDVKLVKDFHTTKFDQFHAYLEQHERHANEVRLLHECNQDPLAFVANQQMTPPHFNTYQSLYNNPQLQQQFSPYPYGSIHPNQHYSSTYLSQPQFNHSSVQSSYPYQSQINHQTPSVLQTAYQLPQVSTQPMTESHLVDSGFAVPVFSPGDDPIACLNKAMVFLTVVASSRGDMDKVILVLGIRVMLLALEETMQAYRQGLLNVTTVKVNGIWLDNALSQSDQEMQHDGQAVQTIIPNNAAFQTEDLVTYDSEYDDISNAQAVLMANISNYDSDIISELYLLKHVVMPAIDDGETLILEEKSRSKMVEKDTDPEAIKQKNSNKLIDYVKLNKLYENFRKRFVPQQELSTGKTLWYHMLNPSTKSSNALPVKIEAPKELPNGEWGFEHTKAVFNNEIVPFLKSLKDIFNVFDRDLLNEIMKVQTTFDQMDAAVQQSSVDKQFQLQDKDSATFQLKDIIKSLREKSKEENVKYDYGETVTKNAELENSVARLISKNESLCNEINQVKQFFKEQFDSIKKTYVHSKEQINSLIDKLNLKSAKNEDLKAQIQDKVFVITSLKNDLRRIKGKEIVDIAAQKPSANTIVPRMFKLYLEHLAPRFAEPLTSSSNIKHVDSSTTSDSNTLVLSPKGLKCSTSNYGSMPSGNKKNDRISQTSSRNMKNKVKAQPMNVNKKNRVVEPIHNVDANQSQLNASSELICATCKKSMFDGVHDMCLLDFVKTVNSLAKSTKKHKHHNIWKPTGHVFTEVGFKWKPTGRPFTIVGNSCPLTRITSTKVVPPKQTTSHLVEIQKPELKVYSRKPKNVKNVGSSKKAKNVESKNDNHSKPNHTWGSNATDIPWSSSLVMTGCPDCSLVSGLWMFETHDRELLSTHELYNGTEFVNQTLREFYENVGISHQTSVARTPQQNIVVERSGPGLQCMTPATSSLGLVPKPFPVAATPRAVDLTDSYVSTSIDQDAPSISIPSTQEQEHSLSISQDFDESQKTPTFHDDPLNESPHENSTSQGSSSNVLQIHTPFEHLVRWTKDHPIANVIGDPSRSVSTRKKLQTDTVWCFFDAFLTSVEPKNFKQVMTEPSWIDAIQEEIHEFKRLQVWELVSCPDKVFLIKLKWIYMVKTDEFGGVLKNKSRLVAQGFRQEEEKSNLDEDLQGKPVDATLYRGMIGSLMYLISSRPDLTYAVCLCAWYPAKPTEKHLNAIVQGVKTLDVVHQEALNS</sequence>
<dbReference type="EMBL" id="BKCJ010003878">
    <property type="protein sequence ID" value="GEU57712.1"/>
    <property type="molecule type" value="Genomic_DNA"/>
</dbReference>
<evidence type="ECO:0000256" key="1">
    <source>
        <dbReference type="SAM" id="MobiDB-lite"/>
    </source>
</evidence>
<accession>A0A6L2LAP9</accession>
<name>A0A6L2LAP9_TANCI</name>
<dbReference type="SUPFAM" id="SSF53098">
    <property type="entry name" value="Ribonuclease H-like"/>
    <property type="match status" value="1"/>
</dbReference>
<feature type="region of interest" description="Disordered" evidence="1">
    <location>
        <begin position="733"/>
        <end position="752"/>
    </location>
</feature>
<feature type="compositionally biased region" description="Polar residues" evidence="1">
    <location>
        <begin position="1084"/>
        <end position="1099"/>
    </location>
</feature>
<organism evidence="2">
    <name type="scientific">Tanacetum cinerariifolium</name>
    <name type="common">Dalmatian daisy</name>
    <name type="synonym">Chrysanthemum cinerariifolium</name>
    <dbReference type="NCBI Taxonomy" id="118510"/>
    <lineage>
        <taxon>Eukaryota</taxon>
        <taxon>Viridiplantae</taxon>
        <taxon>Streptophyta</taxon>
        <taxon>Embryophyta</taxon>
        <taxon>Tracheophyta</taxon>
        <taxon>Spermatophyta</taxon>
        <taxon>Magnoliopsida</taxon>
        <taxon>eudicotyledons</taxon>
        <taxon>Gunneridae</taxon>
        <taxon>Pentapetalae</taxon>
        <taxon>asterids</taxon>
        <taxon>campanulids</taxon>
        <taxon>Asterales</taxon>
        <taxon>Asteraceae</taxon>
        <taxon>Asteroideae</taxon>
        <taxon>Anthemideae</taxon>
        <taxon>Anthemidinae</taxon>
        <taxon>Tanacetum</taxon>
    </lineage>
</organism>
<feature type="region of interest" description="Disordered" evidence="1">
    <location>
        <begin position="923"/>
        <end position="955"/>
    </location>
</feature>
<proteinExistence type="predicted"/>
<reference evidence="2" key="1">
    <citation type="journal article" date="2019" name="Sci. Rep.">
        <title>Draft genome of Tanacetum cinerariifolium, the natural source of mosquito coil.</title>
        <authorList>
            <person name="Yamashiro T."/>
            <person name="Shiraishi A."/>
            <person name="Satake H."/>
            <person name="Nakayama K."/>
        </authorList>
    </citation>
    <scope>NUCLEOTIDE SEQUENCE</scope>
</reference>
<feature type="compositionally biased region" description="Polar residues" evidence="1">
    <location>
        <begin position="760"/>
        <end position="782"/>
    </location>
</feature>
<comment type="caution">
    <text evidence="2">The sequence shown here is derived from an EMBL/GenBank/DDBJ whole genome shotgun (WGS) entry which is preliminary data.</text>
</comment>
<dbReference type="InterPro" id="IPR012337">
    <property type="entry name" value="RNaseH-like_sf"/>
</dbReference>
<feature type="compositionally biased region" description="Polar residues" evidence="1">
    <location>
        <begin position="733"/>
        <end position="749"/>
    </location>
</feature>
<feature type="compositionally biased region" description="Basic and acidic residues" evidence="1">
    <location>
        <begin position="937"/>
        <end position="947"/>
    </location>
</feature>
<feature type="compositionally biased region" description="Polar residues" evidence="1">
    <location>
        <begin position="1121"/>
        <end position="1131"/>
    </location>
</feature>
<dbReference type="InterPro" id="IPR036397">
    <property type="entry name" value="RNaseH_sf"/>
</dbReference>
<dbReference type="Gene3D" id="3.30.420.10">
    <property type="entry name" value="Ribonuclease H-like superfamily/Ribonuclease H"/>
    <property type="match status" value="1"/>
</dbReference>
<feature type="region of interest" description="Disordered" evidence="1">
    <location>
        <begin position="760"/>
        <end position="789"/>
    </location>
</feature>
<gene>
    <name evidence="2" type="ORF">Tci_029690</name>
</gene>
<dbReference type="GO" id="GO:0003676">
    <property type="term" value="F:nucleic acid binding"/>
    <property type="evidence" value="ECO:0007669"/>
    <property type="project" value="InterPro"/>
</dbReference>
<evidence type="ECO:0008006" key="3">
    <source>
        <dbReference type="Google" id="ProtNLM"/>
    </source>
</evidence>
<feature type="compositionally biased region" description="Basic and acidic residues" evidence="1">
    <location>
        <begin position="1103"/>
        <end position="1120"/>
    </location>
</feature>
<protein>
    <recommendedName>
        <fullName evidence="3">Reverse transcriptase Ty1/copia-type domain-containing protein</fullName>
    </recommendedName>
</protein>